<feature type="compositionally biased region" description="Basic and acidic residues" evidence="1">
    <location>
        <begin position="195"/>
        <end position="211"/>
    </location>
</feature>
<dbReference type="InterPro" id="IPR001202">
    <property type="entry name" value="WW_dom"/>
</dbReference>
<reference evidence="3 4" key="1">
    <citation type="submission" date="2020-11" db="EMBL/GenBank/DDBJ databases">
        <title>Kefir isolates.</title>
        <authorList>
            <person name="Marcisauskas S."/>
            <person name="Kim Y."/>
            <person name="Blasche S."/>
        </authorList>
    </citation>
    <scope>NUCLEOTIDE SEQUENCE [LARGE SCALE GENOMIC DNA]</scope>
    <source>
        <strain evidence="3 4">KR</strain>
    </source>
</reference>
<dbReference type="SMART" id="SM00456">
    <property type="entry name" value="WW"/>
    <property type="match status" value="1"/>
</dbReference>
<dbReference type="InterPro" id="IPR036020">
    <property type="entry name" value="WW_dom_sf"/>
</dbReference>
<feature type="domain" description="WW" evidence="2">
    <location>
        <begin position="81"/>
        <end position="116"/>
    </location>
</feature>
<name>A0A9P6W4R0_RHOMI</name>
<keyword evidence="4" id="KW-1185">Reference proteome</keyword>
<feature type="compositionally biased region" description="Basic and acidic residues" evidence="1">
    <location>
        <begin position="69"/>
        <end position="90"/>
    </location>
</feature>
<dbReference type="AlphaFoldDB" id="A0A9P6W4R0"/>
<feature type="region of interest" description="Disordered" evidence="1">
    <location>
        <begin position="1"/>
        <end position="90"/>
    </location>
</feature>
<organism evidence="3 4">
    <name type="scientific">Rhodotorula mucilaginosa</name>
    <name type="common">Yeast</name>
    <name type="synonym">Rhodotorula rubra</name>
    <dbReference type="NCBI Taxonomy" id="5537"/>
    <lineage>
        <taxon>Eukaryota</taxon>
        <taxon>Fungi</taxon>
        <taxon>Dikarya</taxon>
        <taxon>Basidiomycota</taxon>
        <taxon>Pucciniomycotina</taxon>
        <taxon>Microbotryomycetes</taxon>
        <taxon>Sporidiobolales</taxon>
        <taxon>Sporidiobolaceae</taxon>
        <taxon>Rhodotorula</taxon>
    </lineage>
</organism>
<dbReference type="Proteomes" id="UP000777482">
    <property type="component" value="Unassembled WGS sequence"/>
</dbReference>
<dbReference type="SUPFAM" id="SSF51045">
    <property type="entry name" value="WW domain"/>
    <property type="match status" value="1"/>
</dbReference>
<feature type="region of interest" description="Disordered" evidence="1">
    <location>
        <begin position="122"/>
        <end position="211"/>
    </location>
</feature>
<comment type="caution">
    <text evidence="3">The sequence shown here is derived from an EMBL/GenBank/DDBJ whole genome shotgun (WGS) entry which is preliminary data.</text>
</comment>
<evidence type="ECO:0000313" key="4">
    <source>
        <dbReference type="Proteomes" id="UP000777482"/>
    </source>
</evidence>
<evidence type="ECO:0000313" key="3">
    <source>
        <dbReference type="EMBL" id="KAG0663672.1"/>
    </source>
</evidence>
<gene>
    <name evidence="3" type="ORF">C6P46_002241</name>
</gene>
<proteinExistence type="predicted"/>
<feature type="compositionally biased region" description="Low complexity" evidence="1">
    <location>
        <begin position="160"/>
        <end position="174"/>
    </location>
</feature>
<feature type="compositionally biased region" description="Low complexity" evidence="1">
    <location>
        <begin position="43"/>
        <end position="54"/>
    </location>
</feature>
<accession>A0A9P6W4R0</accession>
<dbReference type="EMBL" id="PUHQ01000018">
    <property type="protein sequence ID" value="KAG0663672.1"/>
    <property type="molecule type" value="Genomic_DNA"/>
</dbReference>
<dbReference type="Gene3D" id="2.20.70.10">
    <property type="match status" value="1"/>
</dbReference>
<evidence type="ECO:0000259" key="2">
    <source>
        <dbReference type="SMART" id="SM00456"/>
    </source>
</evidence>
<evidence type="ECO:0000256" key="1">
    <source>
        <dbReference type="SAM" id="MobiDB-lite"/>
    </source>
</evidence>
<feature type="compositionally biased region" description="Low complexity" evidence="1">
    <location>
        <begin position="23"/>
        <end position="33"/>
    </location>
</feature>
<dbReference type="OrthoDB" id="2367685at2759"/>
<protein>
    <recommendedName>
        <fullName evidence="2">WW domain-containing protein</fullName>
    </recommendedName>
</protein>
<sequence length="302" mass="32980">MNDPIPNEAPPAYTPTDHLQVPSAAAASSAGAESADRRHRRTSSAGSTASSNYTTDDDHYEESGNGIPEDVRRDMLDESRPLPDGWRREFDANSGHYFYVDTKANPPRSIWSHPLDDVSPEYLRAHPEVAEKLAPAAPPSDKASESKESHHHSRLHKTPSSSHASTSASASTSTQQEDNRTLGRKMKDKLTGTTHEQRVEQRRKQAEQEKKEYEAYLRRRAQIRQAQAEGRYRPMYGAPMGPYVRTVPMGYGGYGGGMYGGGMYGRPYYGSGIGMGTRSGMGTGMALGGGLLGGLLLGDLMF</sequence>